<gene>
    <name evidence="1" type="ORF">F6J85_11815</name>
</gene>
<name>A0A5J6L5K4_9MICO</name>
<organism evidence="1 2">
    <name type="scientific">Microbacterium lushaniae</name>
    <dbReference type="NCBI Taxonomy" id="2614639"/>
    <lineage>
        <taxon>Bacteria</taxon>
        <taxon>Bacillati</taxon>
        <taxon>Actinomycetota</taxon>
        <taxon>Actinomycetes</taxon>
        <taxon>Micrococcales</taxon>
        <taxon>Microbacteriaceae</taxon>
        <taxon>Microbacterium</taxon>
    </lineage>
</organism>
<dbReference type="RefSeq" id="WP_150925223.1">
    <property type="nucleotide sequence ID" value="NZ_CP044232.1"/>
</dbReference>
<sequence length="208" mass="21379">MTRAQGPAFGIEYRSAGALAAPRCVLVVRSGPIATIDPAPLVTAEHHVRLLLIAVDAPELDDPPTFGGETPAGSTAAEVLALLREEVPDGPVGVVGERAAALFAVALAAALGERADRLALVAAPLPETGLARDLVSQALARVAADTLVVNDSADEAAPADAAQWYAERLPHARADVLSREAAGALDGRLGLTAVWPRVLAHVAPDTRH</sequence>
<evidence type="ECO:0008006" key="3">
    <source>
        <dbReference type="Google" id="ProtNLM"/>
    </source>
</evidence>
<protein>
    <recommendedName>
        <fullName evidence="3">Alpha/beta hydrolase</fullName>
    </recommendedName>
</protein>
<proteinExistence type="predicted"/>
<evidence type="ECO:0000313" key="1">
    <source>
        <dbReference type="EMBL" id="QEW03710.1"/>
    </source>
</evidence>
<dbReference type="AlphaFoldDB" id="A0A5J6L5K4"/>
<dbReference type="SUPFAM" id="SSF53474">
    <property type="entry name" value="alpha/beta-Hydrolases"/>
    <property type="match status" value="1"/>
</dbReference>
<accession>A0A5J6L5K4</accession>
<dbReference type="Proteomes" id="UP000325516">
    <property type="component" value="Chromosome"/>
</dbReference>
<dbReference type="EMBL" id="CP044232">
    <property type="protein sequence ID" value="QEW03710.1"/>
    <property type="molecule type" value="Genomic_DNA"/>
</dbReference>
<dbReference type="Gene3D" id="3.40.50.1820">
    <property type="entry name" value="alpha/beta hydrolase"/>
    <property type="match status" value="1"/>
</dbReference>
<dbReference type="InterPro" id="IPR029058">
    <property type="entry name" value="AB_hydrolase_fold"/>
</dbReference>
<evidence type="ECO:0000313" key="2">
    <source>
        <dbReference type="Proteomes" id="UP000325516"/>
    </source>
</evidence>
<reference evidence="2" key="1">
    <citation type="submission" date="2019-09" db="EMBL/GenBank/DDBJ databases">
        <title>Mumia zhuanghuii sp. nov. isolated from the intestinal contents of plateau pika (Ochotona curzoniae) in the Qinghai-Tibet plateau of China.</title>
        <authorList>
            <person name="Tian Z."/>
        </authorList>
    </citation>
    <scope>NUCLEOTIDE SEQUENCE [LARGE SCALE GENOMIC DNA]</scope>
    <source>
        <strain evidence="2">L-031</strain>
    </source>
</reference>
<dbReference type="KEGG" id="mlz:F6J85_11815"/>
<keyword evidence="2" id="KW-1185">Reference proteome</keyword>